<gene>
    <name evidence="3" type="ORF">SAMN04487993_102136</name>
</gene>
<dbReference type="Proteomes" id="UP000199093">
    <property type="component" value="Unassembled WGS sequence"/>
</dbReference>
<dbReference type="Pfam" id="PF01471">
    <property type="entry name" value="PG_binding_1"/>
    <property type="match status" value="1"/>
</dbReference>
<evidence type="ECO:0000313" key="4">
    <source>
        <dbReference type="Proteomes" id="UP000199093"/>
    </source>
</evidence>
<sequence length="170" mass="18475">MIPLRPPAVLLRLSLLGLLAACAPTPPDAPPLPPETDPDGTCWAREHVPAIYEQVMGEVQVVQAEIAEDGTVIRPPIYRRAPVPRVVRPRGEMRFQAPCPAEMTAEFIASVQRALQARRYHSGPITGQMDAATRRALRAYQTERGLDSAQLSLETARALGLVAVDPATLL</sequence>
<feature type="signal peptide" evidence="1">
    <location>
        <begin position="1"/>
        <end position="29"/>
    </location>
</feature>
<dbReference type="AlphaFoldDB" id="A0A1G8RQV7"/>
<dbReference type="RefSeq" id="WP_089850272.1">
    <property type="nucleotide sequence ID" value="NZ_FNEJ01000021.1"/>
</dbReference>
<dbReference type="Gene3D" id="1.10.101.10">
    <property type="entry name" value="PGBD-like superfamily/PGBD"/>
    <property type="match status" value="1"/>
</dbReference>
<dbReference type="InterPro" id="IPR002477">
    <property type="entry name" value="Peptidoglycan-bd-like"/>
</dbReference>
<reference evidence="3 4" key="1">
    <citation type="submission" date="2016-10" db="EMBL/GenBank/DDBJ databases">
        <authorList>
            <person name="de Groot N.N."/>
        </authorList>
    </citation>
    <scope>NUCLEOTIDE SEQUENCE [LARGE SCALE GENOMIC DNA]</scope>
    <source>
        <strain evidence="3 4">DSM 26424</strain>
    </source>
</reference>
<accession>A0A1G8RQV7</accession>
<keyword evidence="1" id="KW-0732">Signal</keyword>
<dbReference type="SUPFAM" id="SSF47090">
    <property type="entry name" value="PGBD-like"/>
    <property type="match status" value="1"/>
</dbReference>
<dbReference type="EMBL" id="FNEJ01000021">
    <property type="protein sequence ID" value="SDJ19289.1"/>
    <property type="molecule type" value="Genomic_DNA"/>
</dbReference>
<organism evidence="3 4">
    <name type="scientific">Salipiger marinus</name>
    <dbReference type="NCBI Taxonomy" id="555512"/>
    <lineage>
        <taxon>Bacteria</taxon>
        <taxon>Pseudomonadati</taxon>
        <taxon>Pseudomonadota</taxon>
        <taxon>Alphaproteobacteria</taxon>
        <taxon>Rhodobacterales</taxon>
        <taxon>Roseobacteraceae</taxon>
        <taxon>Salipiger</taxon>
    </lineage>
</organism>
<feature type="domain" description="Peptidoglycan binding-like" evidence="2">
    <location>
        <begin position="106"/>
        <end position="147"/>
    </location>
</feature>
<proteinExistence type="predicted"/>
<evidence type="ECO:0000313" key="3">
    <source>
        <dbReference type="EMBL" id="SDJ19289.1"/>
    </source>
</evidence>
<evidence type="ECO:0000256" key="1">
    <source>
        <dbReference type="SAM" id="SignalP"/>
    </source>
</evidence>
<name>A0A1G8RQV7_9RHOB</name>
<dbReference type="OrthoDB" id="7861420at2"/>
<evidence type="ECO:0000259" key="2">
    <source>
        <dbReference type="Pfam" id="PF01471"/>
    </source>
</evidence>
<keyword evidence="4" id="KW-1185">Reference proteome</keyword>
<dbReference type="STRING" id="555512.SAMN04487993_102136"/>
<dbReference type="InterPro" id="IPR036366">
    <property type="entry name" value="PGBDSf"/>
</dbReference>
<feature type="chain" id="PRO_5011466799" evidence="1">
    <location>
        <begin position="30"/>
        <end position="170"/>
    </location>
</feature>
<dbReference type="InterPro" id="IPR036365">
    <property type="entry name" value="PGBD-like_sf"/>
</dbReference>
<protein>
    <submittedName>
        <fullName evidence="3">Putative peptidoglycan binding domain-containing protein</fullName>
    </submittedName>
</protein>